<sequence>MAAIGGTIAKTTEIAKVLPRSLSAGQIAAISISITVVIIVGFTAYAYYTDRDSSDDDDDDDDTWMRSLWQWITRKIRDVEGMIQRRRAVPSDSDEIKLESDPDSESELEKNSGARIKAEVSGLIGHQELPWDEKYLPPGR</sequence>
<evidence type="ECO:0000256" key="1">
    <source>
        <dbReference type="SAM" id="MobiDB-lite"/>
    </source>
</evidence>
<evidence type="ECO:0000313" key="4">
    <source>
        <dbReference type="Proteomes" id="UP001275084"/>
    </source>
</evidence>
<keyword evidence="4" id="KW-1185">Reference proteome</keyword>
<accession>A0AAJ0H5A1</accession>
<keyword evidence="2" id="KW-0472">Membrane</keyword>
<proteinExistence type="predicted"/>
<reference evidence="3" key="2">
    <citation type="submission" date="2023-06" db="EMBL/GenBank/DDBJ databases">
        <authorList>
            <consortium name="Lawrence Berkeley National Laboratory"/>
            <person name="Haridas S."/>
            <person name="Hensen N."/>
            <person name="Bonometti L."/>
            <person name="Westerberg I."/>
            <person name="Brannstrom I.O."/>
            <person name="Guillou S."/>
            <person name="Cros-Aarteil S."/>
            <person name="Calhoun S."/>
            <person name="Kuo A."/>
            <person name="Mondo S."/>
            <person name="Pangilinan J."/>
            <person name="Riley R."/>
            <person name="Labutti K."/>
            <person name="Andreopoulos B."/>
            <person name="Lipzen A."/>
            <person name="Chen C."/>
            <person name="Yanf M."/>
            <person name="Daum C."/>
            <person name="Ng V."/>
            <person name="Clum A."/>
            <person name="Steindorff A."/>
            <person name="Ohm R."/>
            <person name="Martin F."/>
            <person name="Silar P."/>
            <person name="Natvig D."/>
            <person name="Lalanne C."/>
            <person name="Gautier V."/>
            <person name="Ament-Velasquez S.L."/>
            <person name="Kruys A."/>
            <person name="Hutchinson M.I."/>
            <person name="Powell A.J."/>
            <person name="Barry K."/>
            <person name="Miller A.N."/>
            <person name="Grigoriev I.V."/>
            <person name="Debuchy R."/>
            <person name="Gladieux P."/>
            <person name="Thoren M.H."/>
            <person name="Johannesson H."/>
        </authorList>
    </citation>
    <scope>NUCLEOTIDE SEQUENCE</scope>
    <source>
        <strain evidence="3">CBS 955.72</strain>
    </source>
</reference>
<gene>
    <name evidence="3" type="ORF">B0T25DRAFT_586555</name>
</gene>
<keyword evidence="2" id="KW-0812">Transmembrane</keyword>
<evidence type="ECO:0000313" key="3">
    <source>
        <dbReference type="EMBL" id="KAK3338680.1"/>
    </source>
</evidence>
<dbReference type="EMBL" id="JAUIQD010000010">
    <property type="protein sequence ID" value="KAK3338680.1"/>
    <property type="molecule type" value="Genomic_DNA"/>
</dbReference>
<comment type="caution">
    <text evidence="3">The sequence shown here is derived from an EMBL/GenBank/DDBJ whole genome shotgun (WGS) entry which is preliminary data.</text>
</comment>
<keyword evidence="2" id="KW-1133">Transmembrane helix</keyword>
<evidence type="ECO:0000256" key="2">
    <source>
        <dbReference type="SAM" id="Phobius"/>
    </source>
</evidence>
<dbReference type="AlphaFoldDB" id="A0AAJ0H5A1"/>
<feature type="transmembrane region" description="Helical" evidence="2">
    <location>
        <begin position="27"/>
        <end position="48"/>
    </location>
</feature>
<name>A0AAJ0H5A1_9PEZI</name>
<feature type="region of interest" description="Disordered" evidence="1">
    <location>
        <begin position="88"/>
        <end position="112"/>
    </location>
</feature>
<reference evidence="3" key="1">
    <citation type="journal article" date="2023" name="Mol. Phylogenet. Evol.">
        <title>Genome-scale phylogeny and comparative genomics of the fungal order Sordariales.</title>
        <authorList>
            <person name="Hensen N."/>
            <person name="Bonometti L."/>
            <person name="Westerberg I."/>
            <person name="Brannstrom I.O."/>
            <person name="Guillou S."/>
            <person name="Cros-Aarteil S."/>
            <person name="Calhoun S."/>
            <person name="Haridas S."/>
            <person name="Kuo A."/>
            <person name="Mondo S."/>
            <person name="Pangilinan J."/>
            <person name="Riley R."/>
            <person name="LaButti K."/>
            <person name="Andreopoulos B."/>
            <person name="Lipzen A."/>
            <person name="Chen C."/>
            <person name="Yan M."/>
            <person name="Daum C."/>
            <person name="Ng V."/>
            <person name="Clum A."/>
            <person name="Steindorff A."/>
            <person name="Ohm R.A."/>
            <person name="Martin F."/>
            <person name="Silar P."/>
            <person name="Natvig D.O."/>
            <person name="Lalanne C."/>
            <person name="Gautier V."/>
            <person name="Ament-Velasquez S.L."/>
            <person name="Kruys A."/>
            <person name="Hutchinson M.I."/>
            <person name="Powell A.J."/>
            <person name="Barry K."/>
            <person name="Miller A.N."/>
            <person name="Grigoriev I.V."/>
            <person name="Debuchy R."/>
            <person name="Gladieux P."/>
            <person name="Hiltunen Thoren M."/>
            <person name="Johannesson H."/>
        </authorList>
    </citation>
    <scope>NUCLEOTIDE SEQUENCE</scope>
    <source>
        <strain evidence="3">CBS 955.72</strain>
    </source>
</reference>
<protein>
    <submittedName>
        <fullName evidence="3">Uncharacterized protein</fullName>
    </submittedName>
</protein>
<organism evidence="3 4">
    <name type="scientific">Lasiosphaeria hispida</name>
    <dbReference type="NCBI Taxonomy" id="260671"/>
    <lineage>
        <taxon>Eukaryota</taxon>
        <taxon>Fungi</taxon>
        <taxon>Dikarya</taxon>
        <taxon>Ascomycota</taxon>
        <taxon>Pezizomycotina</taxon>
        <taxon>Sordariomycetes</taxon>
        <taxon>Sordariomycetidae</taxon>
        <taxon>Sordariales</taxon>
        <taxon>Lasiosphaeriaceae</taxon>
        <taxon>Lasiosphaeria</taxon>
    </lineage>
</organism>
<dbReference type="Proteomes" id="UP001275084">
    <property type="component" value="Unassembled WGS sequence"/>
</dbReference>